<accession>A8S4T1</accession>
<evidence type="ECO:0000313" key="2">
    <source>
        <dbReference type="Proteomes" id="UP000005396"/>
    </source>
</evidence>
<dbReference type="Proteomes" id="UP000005396">
    <property type="component" value="Unassembled WGS sequence"/>
</dbReference>
<organism evidence="1 2">
    <name type="scientific">Enterocloster bolteae (strain ATCC BAA-613 / DSM 15670 / CCUG 46953 / JCM 12243 / WAL 16351)</name>
    <name type="common">Clostridium bolteae</name>
    <dbReference type="NCBI Taxonomy" id="411902"/>
    <lineage>
        <taxon>Bacteria</taxon>
        <taxon>Bacillati</taxon>
        <taxon>Bacillota</taxon>
        <taxon>Clostridia</taxon>
        <taxon>Lachnospirales</taxon>
        <taxon>Lachnospiraceae</taxon>
        <taxon>Enterocloster</taxon>
    </lineage>
</organism>
<name>A8S4T1_ENTBW</name>
<gene>
    <name evidence="1" type="ORF">CLOBOL_07066</name>
</gene>
<comment type="caution">
    <text evidence="1">The sequence shown here is derived from an EMBL/GenBank/DDBJ whole genome shotgun (WGS) entry which is preliminary data.</text>
</comment>
<dbReference type="EMBL" id="ABCC02000069">
    <property type="protein sequence ID" value="EDP12835.1"/>
    <property type="molecule type" value="Genomic_DNA"/>
</dbReference>
<reference evidence="1 2" key="2">
    <citation type="submission" date="2007-09" db="EMBL/GenBank/DDBJ databases">
        <title>Draft genome sequence of Clostridium bolteae (ATCC BAA-613).</title>
        <authorList>
            <person name="Sudarsanam P."/>
            <person name="Ley R."/>
            <person name="Guruge J."/>
            <person name="Turnbaugh P.J."/>
            <person name="Mahowald M."/>
            <person name="Liep D."/>
            <person name="Gordon J."/>
        </authorList>
    </citation>
    <scope>NUCLEOTIDE SEQUENCE [LARGE SCALE GENOMIC DNA]</scope>
    <source>
        <strain evidence="2">ATCC BAA-613 / DSM 15670 / CCUG 46953 / JCM 12243 / WAL 16351</strain>
    </source>
</reference>
<sequence length="42" mass="4916">MNPHHPEPQSGAFPYLPQLPFSLYGTKKPPAHTDKRLKEFRR</sequence>
<evidence type="ECO:0000313" key="1">
    <source>
        <dbReference type="EMBL" id="EDP12835.1"/>
    </source>
</evidence>
<proteinExistence type="predicted"/>
<dbReference type="HOGENOM" id="CLU_3249459_0_0_9"/>
<dbReference type="AlphaFoldDB" id="A8S4T1"/>
<protein>
    <submittedName>
        <fullName evidence="1">Uncharacterized protein</fullName>
    </submittedName>
</protein>
<reference evidence="1 2" key="1">
    <citation type="submission" date="2007-08" db="EMBL/GenBank/DDBJ databases">
        <authorList>
            <person name="Fulton L."/>
            <person name="Clifton S."/>
            <person name="Fulton B."/>
            <person name="Xu J."/>
            <person name="Minx P."/>
            <person name="Pepin K.H."/>
            <person name="Johnson M."/>
            <person name="Thiruvilangam P."/>
            <person name="Bhonagiri V."/>
            <person name="Nash W.E."/>
            <person name="Mardis E.R."/>
            <person name="Wilson R.K."/>
        </authorList>
    </citation>
    <scope>NUCLEOTIDE SEQUENCE [LARGE SCALE GENOMIC DNA]</scope>
    <source>
        <strain evidence="2">ATCC BAA-613 / DSM 15670 / CCUG 46953 / JCM 12243 / WAL 16351</strain>
    </source>
</reference>
<dbReference type="PaxDb" id="411902-CLOBOL_07066"/>